<dbReference type="Pfam" id="PF00196">
    <property type="entry name" value="GerE"/>
    <property type="match status" value="1"/>
</dbReference>
<evidence type="ECO:0000256" key="2">
    <source>
        <dbReference type="ARBA" id="ARBA00022553"/>
    </source>
</evidence>
<evidence type="ECO:0000259" key="9">
    <source>
        <dbReference type="PROSITE" id="PS50110"/>
    </source>
</evidence>
<dbReference type="Pfam" id="PF00072">
    <property type="entry name" value="Response_reg"/>
    <property type="match status" value="1"/>
</dbReference>
<dbReference type="GO" id="GO:0000160">
    <property type="term" value="P:phosphorelay signal transduction system"/>
    <property type="evidence" value="ECO:0007669"/>
    <property type="project" value="InterPro"/>
</dbReference>
<keyword evidence="2 7" id="KW-0597">Phosphoprotein</keyword>
<dbReference type="EMBL" id="FWXW01000001">
    <property type="protein sequence ID" value="SMC34658.1"/>
    <property type="molecule type" value="Genomic_DNA"/>
</dbReference>
<protein>
    <recommendedName>
        <fullName evidence="1">Stage 0 sporulation protein A homolog</fullName>
    </recommendedName>
</protein>
<accession>A0A1W1YFV4</accession>
<dbReference type="SUPFAM" id="SSF46894">
    <property type="entry name" value="C-terminal effector domain of the bipartite response regulators"/>
    <property type="match status" value="1"/>
</dbReference>
<evidence type="ECO:0000256" key="7">
    <source>
        <dbReference type="PROSITE-ProRule" id="PRU00169"/>
    </source>
</evidence>
<organism evidence="10 11">
    <name type="scientific">Papillibacter cinnamivorans DSM 12816</name>
    <dbReference type="NCBI Taxonomy" id="1122930"/>
    <lineage>
        <taxon>Bacteria</taxon>
        <taxon>Bacillati</taxon>
        <taxon>Bacillota</taxon>
        <taxon>Clostridia</taxon>
        <taxon>Eubacteriales</taxon>
        <taxon>Oscillospiraceae</taxon>
        <taxon>Papillibacter</taxon>
    </lineage>
</organism>
<gene>
    <name evidence="10" type="ORF">SAMN02745168_0382</name>
</gene>
<proteinExistence type="predicted"/>
<dbReference type="InterPro" id="IPR058245">
    <property type="entry name" value="NreC/VraR/RcsB-like_REC"/>
</dbReference>
<sequence length="215" mass="23801">MSNIRVLVADDQILIRDGIRIILDSQPDIEVVAAAESGSDALRLTREHRPDVVLLDIQMPDLSGIEVLKSIKREHPETIVLMLTTFDPDEYIFGAFENGADGYLLKDMSGEKLIGMVREAVSGNILIPAPIAARLIARIPREKRRLCLSDYNLTARETEIAGLIRSGCSNEKISRLLGIGLGTVKNYVSTLYSKLEVKNRQEAVRMISSLEGNVK</sequence>
<evidence type="ECO:0000256" key="5">
    <source>
        <dbReference type="ARBA" id="ARBA00023163"/>
    </source>
</evidence>
<dbReference type="SMART" id="SM00448">
    <property type="entry name" value="REC"/>
    <property type="match status" value="1"/>
</dbReference>
<dbReference type="SMART" id="SM00421">
    <property type="entry name" value="HTH_LUXR"/>
    <property type="match status" value="1"/>
</dbReference>
<dbReference type="PANTHER" id="PTHR43214:SF24">
    <property type="entry name" value="TRANSCRIPTIONAL REGULATORY PROTEIN NARL-RELATED"/>
    <property type="match status" value="1"/>
</dbReference>
<evidence type="ECO:0000313" key="11">
    <source>
        <dbReference type="Proteomes" id="UP000192790"/>
    </source>
</evidence>
<dbReference type="Proteomes" id="UP000192790">
    <property type="component" value="Unassembled WGS sequence"/>
</dbReference>
<evidence type="ECO:0000256" key="1">
    <source>
        <dbReference type="ARBA" id="ARBA00018672"/>
    </source>
</evidence>
<dbReference type="PROSITE" id="PS50043">
    <property type="entry name" value="HTH_LUXR_2"/>
    <property type="match status" value="1"/>
</dbReference>
<dbReference type="PROSITE" id="PS50110">
    <property type="entry name" value="RESPONSE_REGULATORY"/>
    <property type="match status" value="1"/>
</dbReference>
<keyword evidence="3" id="KW-0805">Transcription regulation</keyword>
<dbReference type="GO" id="GO:0003677">
    <property type="term" value="F:DNA binding"/>
    <property type="evidence" value="ECO:0007669"/>
    <property type="project" value="UniProtKB-KW"/>
</dbReference>
<dbReference type="SUPFAM" id="SSF52172">
    <property type="entry name" value="CheY-like"/>
    <property type="match status" value="1"/>
</dbReference>
<dbReference type="RefSeq" id="WP_084233033.1">
    <property type="nucleotide sequence ID" value="NZ_FWXW01000001.1"/>
</dbReference>
<dbReference type="AlphaFoldDB" id="A0A1W1YFV4"/>
<comment type="function">
    <text evidence="6">May play the central regulatory role in sporulation. It may be an element of the effector pathway responsible for the activation of sporulation genes in response to nutritional stress. Spo0A may act in concert with spo0H (a sigma factor) to control the expression of some genes that are critical to the sporulation process.</text>
</comment>
<name>A0A1W1YFV4_9FIRM</name>
<dbReference type="InterPro" id="IPR016032">
    <property type="entry name" value="Sig_transdc_resp-reg_C-effctor"/>
</dbReference>
<dbReference type="InterPro" id="IPR039420">
    <property type="entry name" value="WalR-like"/>
</dbReference>
<feature type="domain" description="Response regulatory" evidence="9">
    <location>
        <begin position="5"/>
        <end position="121"/>
    </location>
</feature>
<dbReference type="InterPro" id="IPR011006">
    <property type="entry name" value="CheY-like_superfamily"/>
</dbReference>
<evidence type="ECO:0000256" key="4">
    <source>
        <dbReference type="ARBA" id="ARBA00023125"/>
    </source>
</evidence>
<keyword evidence="11" id="KW-1185">Reference proteome</keyword>
<dbReference type="STRING" id="1122930.SAMN02745168_0382"/>
<feature type="domain" description="HTH luxR-type" evidence="8">
    <location>
        <begin position="146"/>
        <end position="211"/>
    </location>
</feature>
<dbReference type="InterPro" id="IPR001789">
    <property type="entry name" value="Sig_transdc_resp-reg_receiver"/>
</dbReference>
<feature type="modified residue" description="4-aspartylphosphate" evidence="7">
    <location>
        <position position="56"/>
    </location>
</feature>
<dbReference type="GO" id="GO:0006355">
    <property type="term" value="P:regulation of DNA-templated transcription"/>
    <property type="evidence" value="ECO:0007669"/>
    <property type="project" value="InterPro"/>
</dbReference>
<evidence type="ECO:0000259" key="8">
    <source>
        <dbReference type="PROSITE" id="PS50043"/>
    </source>
</evidence>
<dbReference type="PANTHER" id="PTHR43214">
    <property type="entry name" value="TWO-COMPONENT RESPONSE REGULATOR"/>
    <property type="match status" value="1"/>
</dbReference>
<dbReference type="CDD" id="cd06170">
    <property type="entry name" value="LuxR_C_like"/>
    <property type="match status" value="1"/>
</dbReference>
<keyword evidence="4" id="KW-0238">DNA-binding</keyword>
<dbReference type="CDD" id="cd17535">
    <property type="entry name" value="REC_NarL-like"/>
    <property type="match status" value="1"/>
</dbReference>
<reference evidence="10 11" key="1">
    <citation type="submission" date="2017-04" db="EMBL/GenBank/DDBJ databases">
        <authorList>
            <person name="Afonso C.L."/>
            <person name="Miller P.J."/>
            <person name="Scott M.A."/>
            <person name="Spackman E."/>
            <person name="Goraichik I."/>
            <person name="Dimitrov K.M."/>
            <person name="Suarez D.L."/>
            <person name="Swayne D.E."/>
        </authorList>
    </citation>
    <scope>NUCLEOTIDE SEQUENCE [LARGE SCALE GENOMIC DNA]</scope>
    <source>
        <strain evidence="10 11">DSM 12816</strain>
    </source>
</reference>
<evidence type="ECO:0000256" key="3">
    <source>
        <dbReference type="ARBA" id="ARBA00023015"/>
    </source>
</evidence>
<evidence type="ECO:0000256" key="6">
    <source>
        <dbReference type="ARBA" id="ARBA00024867"/>
    </source>
</evidence>
<dbReference type="InterPro" id="IPR000792">
    <property type="entry name" value="Tscrpt_reg_LuxR_C"/>
</dbReference>
<keyword evidence="5" id="KW-0804">Transcription</keyword>
<dbReference type="Gene3D" id="3.40.50.2300">
    <property type="match status" value="1"/>
</dbReference>
<evidence type="ECO:0000313" key="10">
    <source>
        <dbReference type="EMBL" id="SMC34658.1"/>
    </source>
</evidence>
<dbReference type="OrthoDB" id="9779069at2"/>
<dbReference type="PRINTS" id="PR00038">
    <property type="entry name" value="HTHLUXR"/>
</dbReference>